<dbReference type="PROSITE" id="PS50910">
    <property type="entry name" value="HEPN"/>
    <property type="match status" value="1"/>
</dbReference>
<dbReference type="Pfam" id="PF05168">
    <property type="entry name" value="HEPN"/>
    <property type="match status" value="1"/>
</dbReference>
<gene>
    <name evidence="2" type="ORF">H8E23_16465</name>
</gene>
<evidence type="ECO:0000313" key="3">
    <source>
        <dbReference type="Proteomes" id="UP000603434"/>
    </source>
</evidence>
<feature type="domain" description="HEPN" evidence="1">
    <location>
        <begin position="13"/>
        <end position="119"/>
    </location>
</feature>
<name>A0A8J6TNH0_9BACT</name>
<evidence type="ECO:0000259" key="1">
    <source>
        <dbReference type="PROSITE" id="PS50910"/>
    </source>
</evidence>
<comment type="caution">
    <text evidence="2">The sequence shown here is derived from an EMBL/GenBank/DDBJ whole genome shotgun (WGS) entry which is preliminary data.</text>
</comment>
<sequence length="136" mass="15560">MKNLDKANEWLQRAKSNMARAKAGRVSPDILYEDLCYDAQQAVEKAFKSVCIIHEIVFPKTHDIAYLIELLEKGGVEVPENLQNAKILTGYAVETRYPGDYEPVDEEDLRKAIEIAKEVLKWVKKEMDEGQRPPDP</sequence>
<organism evidence="2 3">
    <name type="scientific">Candidatus Desulfatibia profunda</name>
    <dbReference type="NCBI Taxonomy" id="2841695"/>
    <lineage>
        <taxon>Bacteria</taxon>
        <taxon>Pseudomonadati</taxon>
        <taxon>Thermodesulfobacteriota</taxon>
        <taxon>Desulfobacteria</taxon>
        <taxon>Desulfobacterales</taxon>
        <taxon>Desulfobacterales incertae sedis</taxon>
        <taxon>Candidatus Desulfatibia</taxon>
    </lineage>
</organism>
<reference evidence="2 3" key="1">
    <citation type="submission" date="2020-08" db="EMBL/GenBank/DDBJ databases">
        <title>Bridging the membrane lipid divide: bacteria of the FCB group superphylum have the potential to synthesize archaeal ether lipids.</title>
        <authorList>
            <person name="Villanueva L."/>
            <person name="Von Meijenfeldt F.A.B."/>
            <person name="Westbye A.B."/>
            <person name="Yadav S."/>
            <person name="Hopmans E.C."/>
            <person name="Dutilh B.E."/>
            <person name="Sinninghe Damste J.S."/>
        </authorList>
    </citation>
    <scope>NUCLEOTIDE SEQUENCE [LARGE SCALE GENOMIC DNA]</scope>
    <source>
        <strain evidence="2">NIOZ-UU30</strain>
    </source>
</reference>
<dbReference type="SMART" id="SM00748">
    <property type="entry name" value="HEPN"/>
    <property type="match status" value="1"/>
</dbReference>
<dbReference type="InterPro" id="IPR007842">
    <property type="entry name" value="HEPN_dom"/>
</dbReference>
<dbReference type="Proteomes" id="UP000603434">
    <property type="component" value="Unassembled WGS sequence"/>
</dbReference>
<protein>
    <submittedName>
        <fullName evidence="2">HEPN domain-containing protein</fullName>
    </submittedName>
</protein>
<dbReference type="SUPFAM" id="SSF81593">
    <property type="entry name" value="Nucleotidyltransferase substrate binding subunit/domain"/>
    <property type="match status" value="1"/>
</dbReference>
<dbReference type="Gene3D" id="1.20.120.330">
    <property type="entry name" value="Nucleotidyltransferases domain 2"/>
    <property type="match status" value="1"/>
</dbReference>
<dbReference type="AlphaFoldDB" id="A0A8J6TNH0"/>
<proteinExistence type="predicted"/>
<dbReference type="EMBL" id="JACNJH010000241">
    <property type="protein sequence ID" value="MBC8362979.1"/>
    <property type="molecule type" value="Genomic_DNA"/>
</dbReference>
<accession>A0A8J6TNH0</accession>
<evidence type="ECO:0000313" key="2">
    <source>
        <dbReference type="EMBL" id="MBC8362979.1"/>
    </source>
</evidence>